<dbReference type="EMBL" id="BTRK01000004">
    <property type="protein sequence ID" value="GMR46297.1"/>
    <property type="molecule type" value="Genomic_DNA"/>
</dbReference>
<evidence type="ECO:0008006" key="4">
    <source>
        <dbReference type="Google" id="ProtNLM"/>
    </source>
</evidence>
<dbReference type="Proteomes" id="UP001328107">
    <property type="component" value="Unassembled WGS sequence"/>
</dbReference>
<name>A0AAN5CKY0_9BILA</name>
<evidence type="ECO:0000256" key="1">
    <source>
        <dbReference type="SAM" id="Phobius"/>
    </source>
</evidence>
<feature type="transmembrane region" description="Helical" evidence="1">
    <location>
        <begin position="88"/>
        <end position="107"/>
    </location>
</feature>
<feature type="transmembrane region" description="Helical" evidence="1">
    <location>
        <begin position="46"/>
        <end position="68"/>
    </location>
</feature>
<protein>
    <recommendedName>
        <fullName evidence="4">G protein-coupled receptor</fullName>
    </recommendedName>
</protein>
<keyword evidence="3" id="KW-1185">Reference proteome</keyword>
<reference evidence="3" key="1">
    <citation type="submission" date="2022-10" db="EMBL/GenBank/DDBJ databases">
        <title>Genome assembly of Pristionchus species.</title>
        <authorList>
            <person name="Yoshida K."/>
            <person name="Sommer R.J."/>
        </authorList>
    </citation>
    <scope>NUCLEOTIDE SEQUENCE [LARGE SCALE GENOMIC DNA]</scope>
    <source>
        <strain evidence="3">RS5460</strain>
    </source>
</reference>
<keyword evidence="1" id="KW-1133">Transmembrane helix</keyword>
<proteinExistence type="predicted"/>
<gene>
    <name evidence="2" type="ORF">PMAYCL1PPCAC_16492</name>
</gene>
<dbReference type="AlphaFoldDB" id="A0AAN5CKY0"/>
<evidence type="ECO:0000313" key="2">
    <source>
        <dbReference type="EMBL" id="GMR46297.1"/>
    </source>
</evidence>
<feature type="transmembrane region" description="Helical" evidence="1">
    <location>
        <begin position="20"/>
        <end position="39"/>
    </location>
</feature>
<sequence>FNHVNMQVLMIGFELYNGVLYQLYTLAPLPILMCTGFLCNGAACPATLLTFLSFWTVAVCVPYLFLIIRMHQRMLFNSSSPLKVRTSVQAIALLALSILLFSNVFGFNRWTMYIPNKNLLLDVILFI</sequence>
<organism evidence="2 3">
    <name type="scientific">Pristionchus mayeri</name>
    <dbReference type="NCBI Taxonomy" id="1317129"/>
    <lineage>
        <taxon>Eukaryota</taxon>
        <taxon>Metazoa</taxon>
        <taxon>Ecdysozoa</taxon>
        <taxon>Nematoda</taxon>
        <taxon>Chromadorea</taxon>
        <taxon>Rhabditida</taxon>
        <taxon>Rhabditina</taxon>
        <taxon>Diplogasteromorpha</taxon>
        <taxon>Diplogasteroidea</taxon>
        <taxon>Neodiplogasteridae</taxon>
        <taxon>Pristionchus</taxon>
    </lineage>
</organism>
<evidence type="ECO:0000313" key="3">
    <source>
        <dbReference type="Proteomes" id="UP001328107"/>
    </source>
</evidence>
<feature type="non-terminal residue" evidence="2">
    <location>
        <position position="1"/>
    </location>
</feature>
<keyword evidence="1" id="KW-0812">Transmembrane</keyword>
<dbReference type="PANTHER" id="PTHR45830">
    <property type="entry name" value="SERPENTINE RECEPTOR, CLASS I"/>
    <property type="match status" value="1"/>
</dbReference>
<comment type="caution">
    <text evidence="2">The sequence shown here is derived from an EMBL/GenBank/DDBJ whole genome shotgun (WGS) entry which is preliminary data.</text>
</comment>
<dbReference type="PANTHER" id="PTHR45830:SF15">
    <property type="entry name" value="SERPENTINE RECEPTOR, CLASS I"/>
    <property type="match status" value="1"/>
</dbReference>
<keyword evidence="1" id="KW-0472">Membrane</keyword>
<accession>A0AAN5CKY0</accession>